<dbReference type="EMBL" id="BQKA01000006">
    <property type="protein sequence ID" value="GJM49351.1"/>
    <property type="molecule type" value="Genomic_DNA"/>
</dbReference>
<protein>
    <recommendedName>
        <fullName evidence="5">GH26 domain-containing protein</fullName>
    </recommendedName>
</protein>
<dbReference type="EMBL" id="BQKB01000013">
    <property type="protein sequence ID" value="GJM52502.1"/>
    <property type="molecule type" value="Genomic_DNA"/>
</dbReference>
<dbReference type="PRINTS" id="PR00739">
    <property type="entry name" value="GLHYDRLASE26"/>
</dbReference>
<evidence type="ECO:0000256" key="3">
    <source>
        <dbReference type="ARBA" id="ARBA00023295"/>
    </source>
</evidence>
<evidence type="ECO:0000313" key="8">
    <source>
        <dbReference type="Proteomes" id="UP001207736"/>
    </source>
</evidence>
<dbReference type="GO" id="GO:0016985">
    <property type="term" value="F:mannan endo-1,4-beta-mannosidase activity"/>
    <property type="evidence" value="ECO:0007669"/>
    <property type="project" value="InterPro"/>
</dbReference>
<comment type="similarity">
    <text evidence="1 4">Belongs to the glycosyl hydrolase 26 family.</text>
</comment>
<dbReference type="SUPFAM" id="SSF51445">
    <property type="entry name" value="(Trans)glycosidases"/>
    <property type="match status" value="1"/>
</dbReference>
<accession>A0AAV5AU12</accession>
<evidence type="ECO:0000313" key="7">
    <source>
        <dbReference type="EMBL" id="GJM52502.1"/>
    </source>
</evidence>
<feature type="active site" description="Proton donor" evidence="4">
    <location>
        <position position="207"/>
    </location>
</feature>
<dbReference type="InterPro" id="IPR017853">
    <property type="entry name" value="GH"/>
</dbReference>
<evidence type="ECO:0000256" key="1">
    <source>
        <dbReference type="ARBA" id="ARBA00007754"/>
    </source>
</evidence>
<dbReference type="AlphaFoldDB" id="A0AAV5AU12"/>
<reference evidence="6 9" key="1">
    <citation type="submission" date="2021-11" db="EMBL/GenBank/DDBJ databases">
        <title>Draft genome sequence of Capnocytophaga sp. strain KC07075 isolated from cat oral cavity.</title>
        <authorList>
            <person name="Suzuki M."/>
            <person name="Imaoka K."/>
            <person name="Kimura M."/>
            <person name="Morikawa S."/>
            <person name="Maeda K."/>
        </authorList>
    </citation>
    <scope>NUCLEOTIDE SEQUENCE</scope>
    <source>
        <strain evidence="6">KC07075</strain>
        <strain evidence="7 9">KC07079</strain>
    </source>
</reference>
<comment type="caution">
    <text evidence="6">The sequence shown here is derived from an EMBL/GenBank/DDBJ whole genome shotgun (WGS) entry which is preliminary data.</text>
</comment>
<dbReference type="Pfam" id="PF02156">
    <property type="entry name" value="Glyco_hydro_26"/>
    <property type="match status" value="1"/>
</dbReference>
<evidence type="ECO:0000256" key="4">
    <source>
        <dbReference type="PROSITE-ProRule" id="PRU01100"/>
    </source>
</evidence>
<dbReference type="InterPro" id="IPR000805">
    <property type="entry name" value="Glyco_hydro_26"/>
</dbReference>
<dbReference type="PANTHER" id="PTHR40079:SF4">
    <property type="entry name" value="GH26 DOMAIN-CONTAINING PROTEIN-RELATED"/>
    <property type="match status" value="1"/>
</dbReference>
<keyword evidence="9" id="KW-1185">Reference proteome</keyword>
<sequence>MMKILKHCIWGIFPLAFVACSKDELELTPPNNNNTNNENPPVKEVELLTPVDVQATESTKKLYTYLKSVYGKKTFSSTMANVAWNTQEVAHVYNLTKKYPAMNCFDFIHIHHSYPDSWINYLDISPVKNWAEQGGIVFLMWHFAVPEKEGAGHHVFYADKTTFQISNIFIENSWESKFFYEQLNNVCDVLLKLQESNISALWRPFHEASGKWFWWGSGSSEDYVRLWKLLYDQMQHKGIHNLIWVWTTEGDDDAWYPGDKYVDIVGRDLYGKNATYSYNQWKQISDRYSQKMVSLSECGNLVESNKIISKQSYIEEQWNSKGARWLYFMPWYDYDFNRGTSSINLMCSDDFWIDAMSRNYVLNRDDVRKYFSEVTYKK</sequence>
<keyword evidence="3 4" id="KW-0326">Glycosidase</keyword>
<keyword evidence="2 4" id="KW-0378">Hydrolase</keyword>
<evidence type="ECO:0000256" key="2">
    <source>
        <dbReference type="ARBA" id="ARBA00022801"/>
    </source>
</evidence>
<dbReference type="Proteomes" id="UP001207736">
    <property type="component" value="Unassembled WGS sequence"/>
</dbReference>
<evidence type="ECO:0000313" key="6">
    <source>
        <dbReference type="EMBL" id="GJM49351.1"/>
    </source>
</evidence>
<proteinExistence type="inferred from homology"/>
<gene>
    <name evidence="6" type="ORF">RCZ15_03260</name>
    <name evidence="7" type="ORF">RCZ16_08190</name>
</gene>
<evidence type="ECO:0000313" key="9">
    <source>
        <dbReference type="Proteomes" id="UP001208692"/>
    </source>
</evidence>
<dbReference type="PROSITE" id="PS51257">
    <property type="entry name" value="PROKAR_LIPOPROTEIN"/>
    <property type="match status" value="1"/>
</dbReference>
<evidence type="ECO:0000259" key="5">
    <source>
        <dbReference type="PROSITE" id="PS51764"/>
    </source>
</evidence>
<feature type="active site" description="Nucleophile" evidence="4">
    <location>
        <position position="297"/>
    </location>
</feature>
<dbReference type="Proteomes" id="UP001208692">
    <property type="component" value="Unassembled WGS sequence"/>
</dbReference>
<dbReference type="RefSeq" id="WP_264845940.1">
    <property type="nucleotide sequence ID" value="NZ_BPMA01000016.1"/>
</dbReference>
<name>A0AAV5AU12_9FLAO</name>
<dbReference type="PANTHER" id="PTHR40079">
    <property type="entry name" value="MANNAN ENDO-1,4-BETA-MANNOSIDASE E-RELATED"/>
    <property type="match status" value="1"/>
</dbReference>
<feature type="domain" description="GH26" evidence="5">
    <location>
        <begin position="57"/>
        <end position="365"/>
    </location>
</feature>
<dbReference type="PROSITE" id="PS51764">
    <property type="entry name" value="GH26"/>
    <property type="match status" value="1"/>
</dbReference>
<dbReference type="GO" id="GO:0006080">
    <property type="term" value="P:substituted mannan metabolic process"/>
    <property type="evidence" value="ECO:0007669"/>
    <property type="project" value="InterPro"/>
</dbReference>
<dbReference type="InterPro" id="IPR022790">
    <property type="entry name" value="GH26_dom"/>
</dbReference>
<organism evidence="6 8">
    <name type="scientific">Capnocytophaga catalasegens</name>
    <dbReference type="NCBI Taxonomy" id="1004260"/>
    <lineage>
        <taxon>Bacteria</taxon>
        <taxon>Pseudomonadati</taxon>
        <taxon>Bacteroidota</taxon>
        <taxon>Flavobacteriia</taxon>
        <taxon>Flavobacteriales</taxon>
        <taxon>Flavobacteriaceae</taxon>
        <taxon>Capnocytophaga</taxon>
    </lineage>
</organism>
<dbReference type="Gene3D" id="3.20.20.80">
    <property type="entry name" value="Glycosidases"/>
    <property type="match status" value="1"/>
</dbReference>